<evidence type="ECO:0000313" key="2">
    <source>
        <dbReference type="EMBL" id="KAK9499695.1"/>
    </source>
</evidence>
<gene>
    <name evidence="2" type="ORF">O3M35_002697</name>
</gene>
<dbReference type="Proteomes" id="UP001461498">
    <property type="component" value="Unassembled WGS sequence"/>
</dbReference>
<keyword evidence="3" id="KW-1185">Reference proteome</keyword>
<reference evidence="2 3" key="1">
    <citation type="submission" date="2022-12" db="EMBL/GenBank/DDBJ databases">
        <title>Chromosome-level genome assembly of true bugs.</title>
        <authorList>
            <person name="Ma L."/>
            <person name="Li H."/>
        </authorList>
    </citation>
    <scope>NUCLEOTIDE SEQUENCE [LARGE SCALE GENOMIC DNA]</scope>
    <source>
        <strain evidence="2">Lab_2022b</strain>
    </source>
</reference>
<dbReference type="PANTHER" id="PTHR35826:SF1">
    <property type="entry name" value="PROTEIN ATP6V1FNB-LIKE"/>
    <property type="match status" value="1"/>
</dbReference>
<dbReference type="InterPro" id="IPR054323">
    <property type="entry name" value="SPMIP1_C"/>
</dbReference>
<dbReference type="PANTHER" id="PTHR35826">
    <property type="entry name" value="PROTEIN ATP6V1FNB-LIKE"/>
    <property type="match status" value="1"/>
</dbReference>
<proteinExistence type="predicted"/>
<name>A0AAW1CTW3_9HEMI</name>
<comment type="caution">
    <text evidence="2">The sequence shown here is derived from an EMBL/GenBank/DDBJ whole genome shotgun (WGS) entry which is preliminary data.</text>
</comment>
<organism evidence="2 3">
    <name type="scientific">Rhynocoris fuscipes</name>
    <dbReference type="NCBI Taxonomy" id="488301"/>
    <lineage>
        <taxon>Eukaryota</taxon>
        <taxon>Metazoa</taxon>
        <taxon>Ecdysozoa</taxon>
        <taxon>Arthropoda</taxon>
        <taxon>Hexapoda</taxon>
        <taxon>Insecta</taxon>
        <taxon>Pterygota</taxon>
        <taxon>Neoptera</taxon>
        <taxon>Paraneoptera</taxon>
        <taxon>Hemiptera</taxon>
        <taxon>Heteroptera</taxon>
        <taxon>Panheteroptera</taxon>
        <taxon>Cimicomorpha</taxon>
        <taxon>Reduviidae</taxon>
        <taxon>Harpactorinae</taxon>
        <taxon>Harpactorini</taxon>
        <taxon>Rhynocoris</taxon>
    </lineage>
</organism>
<feature type="domain" description="Sperm microtubule inner protein 1 C-terminal" evidence="1">
    <location>
        <begin position="74"/>
        <end position="181"/>
    </location>
</feature>
<dbReference type="EMBL" id="JAPXFL010000011">
    <property type="protein sequence ID" value="KAK9499695.1"/>
    <property type="molecule type" value="Genomic_DNA"/>
</dbReference>
<evidence type="ECO:0000313" key="3">
    <source>
        <dbReference type="Proteomes" id="UP001461498"/>
    </source>
</evidence>
<sequence length="202" mass="24297">MTASIRRAIAMKEMEEKQIKIRLKWFQKYYEYLKSAKEEDEDIEISPLIVKLIEEVANMRKDKYEREQRTLAWKQAKKEAAKKAEGDDKFELDEEYLRRGPMMPIEKEIRDQLYIGTTYTGEGRWLYLKFRNRKAPYNRYYDPMTDTQVFGWKIEERALPANKQHARQRIIEPQFYRRTGVKGETLRNRQPTTGLVEIDSLS</sequence>
<dbReference type="Pfam" id="PF22589">
    <property type="entry name" value="SPMIP1"/>
    <property type="match status" value="1"/>
</dbReference>
<accession>A0AAW1CTW3</accession>
<evidence type="ECO:0000259" key="1">
    <source>
        <dbReference type="Pfam" id="PF22589"/>
    </source>
</evidence>
<dbReference type="AlphaFoldDB" id="A0AAW1CTW3"/>
<protein>
    <recommendedName>
        <fullName evidence="1">Sperm microtubule inner protein 1 C-terminal domain-containing protein</fullName>
    </recommendedName>
</protein>